<dbReference type="SUPFAM" id="SSF74653">
    <property type="entry name" value="TolA/TonB C-terminal domain"/>
    <property type="match status" value="1"/>
</dbReference>
<evidence type="ECO:0000256" key="1">
    <source>
        <dbReference type="SAM" id="SignalP"/>
    </source>
</evidence>
<feature type="signal peptide" evidence="1">
    <location>
        <begin position="1"/>
        <end position="23"/>
    </location>
</feature>
<protein>
    <recommendedName>
        <fullName evidence="4">TonB C-terminal domain-containing protein</fullName>
    </recommendedName>
</protein>
<feature type="chain" id="PRO_5047414965" description="TonB C-terminal domain-containing protein" evidence="1">
    <location>
        <begin position="24"/>
        <end position="145"/>
    </location>
</feature>
<dbReference type="RefSeq" id="WP_310054573.1">
    <property type="nucleotide sequence ID" value="NZ_JAVDVW010000002.1"/>
</dbReference>
<dbReference type="EMBL" id="JAVDVW010000002">
    <property type="protein sequence ID" value="MDR7100035.1"/>
    <property type="molecule type" value="Genomic_DNA"/>
</dbReference>
<reference evidence="2 3" key="1">
    <citation type="submission" date="2023-07" db="EMBL/GenBank/DDBJ databases">
        <title>Sorghum-associated microbial communities from plants grown in Nebraska, USA.</title>
        <authorList>
            <person name="Schachtman D."/>
        </authorList>
    </citation>
    <scope>NUCLEOTIDE SEQUENCE [LARGE SCALE GENOMIC DNA]</scope>
    <source>
        <strain evidence="2 3">BE187</strain>
    </source>
</reference>
<keyword evidence="3" id="KW-1185">Reference proteome</keyword>
<dbReference type="Proteomes" id="UP001267878">
    <property type="component" value="Unassembled WGS sequence"/>
</dbReference>
<gene>
    <name evidence="2" type="ORF">J2X04_002416</name>
</gene>
<evidence type="ECO:0008006" key="4">
    <source>
        <dbReference type="Google" id="ProtNLM"/>
    </source>
</evidence>
<evidence type="ECO:0000313" key="3">
    <source>
        <dbReference type="Proteomes" id="UP001267878"/>
    </source>
</evidence>
<proteinExistence type="predicted"/>
<keyword evidence="1" id="KW-0732">Signal</keyword>
<dbReference type="Gene3D" id="3.30.1150.10">
    <property type="match status" value="1"/>
</dbReference>
<name>A0ABU1VRQ2_9GAMM</name>
<comment type="caution">
    <text evidence="2">The sequence shown here is derived from an EMBL/GenBank/DDBJ whole genome shotgun (WGS) entry which is preliminary data.</text>
</comment>
<sequence>MNTRTNATLVAVLAIALAGCASRPDTFRANTTIDPARYAVTCAGEYEAPPRLASGKAPVYPVGMLNPALIEDRKVRHLPMRWPVNATFTVDAGGHTTDIESTPTTPAAFGQHMTLAVRSWRFTPAQAGDEAVPARCTAGFTFVLG</sequence>
<evidence type="ECO:0000313" key="2">
    <source>
        <dbReference type="EMBL" id="MDR7100035.1"/>
    </source>
</evidence>
<dbReference type="PROSITE" id="PS51257">
    <property type="entry name" value="PROKAR_LIPOPROTEIN"/>
    <property type="match status" value="1"/>
</dbReference>
<accession>A0ABU1VRQ2</accession>
<organism evidence="2 3">
    <name type="scientific">Agrilutibacter niabensis</name>
    <dbReference type="NCBI Taxonomy" id="380628"/>
    <lineage>
        <taxon>Bacteria</taxon>
        <taxon>Pseudomonadati</taxon>
        <taxon>Pseudomonadota</taxon>
        <taxon>Gammaproteobacteria</taxon>
        <taxon>Lysobacterales</taxon>
        <taxon>Lysobacteraceae</taxon>
        <taxon>Agrilutibacter</taxon>
    </lineage>
</organism>